<reference evidence="4" key="1">
    <citation type="submission" date="2020-03" db="EMBL/GenBank/DDBJ databases">
        <title>Studies in the Genomics of Life Span.</title>
        <authorList>
            <person name="Glass D."/>
        </authorList>
    </citation>
    <scope>NUCLEOTIDE SEQUENCE</scope>
    <source>
        <strain evidence="4">SUZIE</strain>
        <tissue evidence="4">Muscle</tissue>
    </source>
</reference>
<dbReference type="AlphaFoldDB" id="A0AA41SV67"/>
<dbReference type="Proteomes" id="UP001166674">
    <property type="component" value="Unassembled WGS sequence"/>
</dbReference>
<dbReference type="GO" id="GO:0007032">
    <property type="term" value="P:endosome organization"/>
    <property type="evidence" value="ECO:0007669"/>
    <property type="project" value="TreeGrafter"/>
</dbReference>
<dbReference type="GO" id="GO:0005737">
    <property type="term" value="C:cytoplasm"/>
    <property type="evidence" value="ECO:0007669"/>
    <property type="project" value="TreeGrafter"/>
</dbReference>
<accession>A0AA41SV67</accession>
<dbReference type="EMBL" id="JAATJV010216304">
    <property type="protein sequence ID" value="MBZ3874020.1"/>
    <property type="molecule type" value="Genomic_DNA"/>
</dbReference>
<keyword evidence="5" id="KW-1185">Reference proteome</keyword>
<dbReference type="SUPFAM" id="SSF47874">
    <property type="entry name" value="Annexin"/>
    <property type="match status" value="1"/>
</dbReference>
<evidence type="ECO:0000256" key="1">
    <source>
        <dbReference type="ARBA" id="ARBA00007831"/>
    </source>
</evidence>
<dbReference type="PANTHER" id="PTHR10502:SF133">
    <property type="entry name" value="ANNEXIN A8-RELATED"/>
    <property type="match status" value="1"/>
</dbReference>
<evidence type="ECO:0000313" key="5">
    <source>
        <dbReference type="Proteomes" id="UP001166674"/>
    </source>
</evidence>
<comment type="similarity">
    <text evidence="1">Belongs to the annexin family.</text>
</comment>
<protein>
    <submittedName>
        <fullName evidence="4">Annexin A8</fullName>
    </submittedName>
</protein>
<proteinExistence type="inferred from homology"/>
<dbReference type="GO" id="GO:0005544">
    <property type="term" value="F:calcium-dependent phospholipid binding"/>
    <property type="evidence" value="ECO:0007669"/>
    <property type="project" value="InterPro"/>
</dbReference>
<dbReference type="GO" id="GO:0016197">
    <property type="term" value="P:endosomal transport"/>
    <property type="evidence" value="ECO:0007669"/>
    <property type="project" value="TreeGrafter"/>
</dbReference>
<dbReference type="PANTHER" id="PTHR10502">
    <property type="entry name" value="ANNEXIN"/>
    <property type="match status" value="1"/>
</dbReference>
<evidence type="ECO:0000313" key="4">
    <source>
        <dbReference type="EMBL" id="MBZ3874020.1"/>
    </source>
</evidence>
<dbReference type="Gene3D" id="1.10.220.10">
    <property type="entry name" value="Annexin"/>
    <property type="match status" value="1"/>
</dbReference>
<dbReference type="PROSITE" id="PS51897">
    <property type="entry name" value="ANNEXIN_2"/>
    <property type="match status" value="1"/>
</dbReference>
<dbReference type="InterPro" id="IPR037104">
    <property type="entry name" value="Annexin_sf"/>
</dbReference>
<dbReference type="Pfam" id="PF00191">
    <property type="entry name" value="Annexin"/>
    <property type="match status" value="1"/>
</dbReference>
<comment type="caution">
    <text evidence="4">The sequence shown here is derived from an EMBL/GenBank/DDBJ whole genome shotgun (WGS) entry which is preliminary data.</text>
</comment>
<sequence>MKAYEEDYGPSLEKDIQADTSGYLEQILVCLLQRSKIDLNLIKGQFKKMYGKTLSSMIMVSHEFPIFTSVCDINITERPRCYDLCPKCPPLSYGYHMLELVTL</sequence>
<evidence type="ECO:0000256" key="2">
    <source>
        <dbReference type="ARBA" id="ARBA00022737"/>
    </source>
</evidence>
<dbReference type="InterPro" id="IPR018502">
    <property type="entry name" value="Annexin_repeat"/>
</dbReference>
<dbReference type="GO" id="GO:0005886">
    <property type="term" value="C:plasma membrane"/>
    <property type="evidence" value="ECO:0007669"/>
    <property type="project" value="TreeGrafter"/>
</dbReference>
<organism evidence="4 5">
    <name type="scientific">Sciurus carolinensis</name>
    <name type="common">Eastern gray squirrel</name>
    <dbReference type="NCBI Taxonomy" id="30640"/>
    <lineage>
        <taxon>Eukaryota</taxon>
        <taxon>Metazoa</taxon>
        <taxon>Chordata</taxon>
        <taxon>Craniata</taxon>
        <taxon>Vertebrata</taxon>
        <taxon>Euteleostomi</taxon>
        <taxon>Mammalia</taxon>
        <taxon>Eutheria</taxon>
        <taxon>Euarchontoglires</taxon>
        <taxon>Glires</taxon>
        <taxon>Rodentia</taxon>
        <taxon>Sciuromorpha</taxon>
        <taxon>Sciuridae</taxon>
        <taxon>Sciurinae</taxon>
        <taxon>Sciurini</taxon>
        <taxon>Sciurus</taxon>
    </lineage>
</organism>
<dbReference type="GO" id="GO:0005634">
    <property type="term" value="C:nucleus"/>
    <property type="evidence" value="ECO:0007669"/>
    <property type="project" value="TreeGrafter"/>
</dbReference>
<dbReference type="GO" id="GO:0012506">
    <property type="term" value="C:vesicle membrane"/>
    <property type="evidence" value="ECO:0007669"/>
    <property type="project" value="TreeGrafter"/>
</dbReference>
<dbReference type="GO" id="GO:0001786">
    <property type="term" value="F:phosphatidylserine binding"/>
    <property type="evidence" value="ECO:0007669"/>
    <property type="project" value="TreeGrafter"/>
</dbReference>
<evidence type="ECO:0000256" key="3">
    <source>
        <dbReference type="ARBA" id="ARBA00023216"/>
    </source>
</evidence>
<dbReference type="GO" id="GO:0005509">
    <property type="term" value="F:calcium ion binding"/>
    <property type="evidence" value="ECO:0007669"/>
    <property type="project" value="InterPro"/>
</dbReference>
<keyword evidence="2" id="KW-0677">Repeat</keyword>
<name>A0AA41SV67_SCICA</name>
<gene>
    <name evidence="4" type="ORF">SUZIE_125850</name>
</gene>
<keyword evidence="3" id="KW-0041">Annexin</keyword>